<accession>A0A6J4P8A0</accession>
<proteinExistence type="predicted"/>
<feature type="non-terminal residue" evidence="2">
    <location>
        <position position="65"/>
    </location>
</feature>
<dbReference type="EMBL" id="CADCUW010000216">
    <property type="protein sequence ID" value="CAA9409002.1"/>
    <property type="molecule type" value="Genomic_DNA"/>
</dbReference>
<organism evidence="2">
    <name type="scientific">uncultured Rubrobacteraceae bacterium</name>
    <dbReference type="NCBI Taxonomy" id="349277"/>
    <lineage>
        <taxon>Bacteria</taxon>
        <taxon>Bacillati</taxon>
        <taxon>Actinomycetota</taxon>
        <taxon>Rubrobacteria</taxon>
        <taxon>Rubrobacterales</taxon>
        <taxon>Rubrobacteraceae</taxon>
        <taxon>environmental samples</taxon>
    </lineage>
</organism>
<gene>
    <name evidence="2" type="ORF">AVDCRST_MAG01-01-1498</name>
</gene>
<dbReference type="AlphaFoldDB" id="A0A6J4P8A0"/>
<protein>
    <submittedName>
        <fullName evidence="2">Uncharacterized protein</fullName>
    </submittedName>
</protein>
<name>A0A6J4P8A0_9ACTN</name>
<feature type="compositionally biased region" description="Polar residues" evidence="1">
    <location>
        <begin position="1"/>
        <end position="11"/>
    </location>
</feature>
<evidence type="ECO:0000313" key="2">
    <source>
        <dbReference type="EMBL" id="CAA9409002.1"/>
    </source>
</evidence>
<feature type="non-terminal residue" evidence="2">
    <location>
        <position position="1"/>
    </location>
</feature>
<reference evidence="2" key="1">
    <citation type="submission" date="2020-02" db="EMBL/GenBank/DDBJ databases">
        <authorList>
            <person name="Meier V. D."/>
        </authorList>
    </citation>
    <scope>NUCLEOTIDE SEQUENCE</scope>
    <source>
        <strain evidence="2">AVDCRST_MAG01</strain>
    </source>
</reference>
<feature type="region of interest" description="Disordered" evidence="1">
    <location>
        <begin position="1"/>
        <end position="34"/>
    </location>
</feature>
<evidence type="ECO:0000256" key="1">
    <source>
        <dbReference type="SAM" id="MobiDB-lite"/>
    </source>
</evidence>
<sequence>CLSRCSSSSPQDPYEPHATHHPRSSRGSGDSLGPSIKYATRPWACSPVTISCLRNSSVRSSLCPH</sequence>